<gene>
    <name evidence="2" type="ORF">RBR11_07280</name>
</gene>
<feature type="region of interest" description="Disordered" evidence="1">
    <location>
        <begin position="1"/>
        <end position="79"/>
    </location>
</feature>
<dbReference type="RefSeq" id="WP_308488656.1">
    <property type="nucleotide sequence ID" value="NZ_JAVFCB010000003.1"/>
</dbReference>
<protein>
    <submittedName>
        <fullName evidence="2">DUF2188 domain-containing protein</fullName>
    </submittedName>
</protein>
<dbReference type="Proteomes" id="UP001230289">
    <property type="component" value="Unassembled WGS sequence"/>
</dbReference>
<dbReference type="EMBL" id="JAVFCB010000003">
    <property type="protein sequence ID" value="MDQ4213718.1"/>
    <property type="molecule type" value="Genomic_DNA"/>
</dbReference>
<proteinExistence type="predicted"/>
<reference evidence="2 3" key="1">
    <citation type="submission" date="2023-08" db="EMBL/GenBank/DDBJ databases">
        <title>Microbacterium sp. nov., isolated from a waste landfill.</title>
        <authorList>
            <person name="Wen W."/>
        </authorList>
    </citation>
    <scope>NUCLEOTIDE SEQUENCE [LARGE SCALE GENOMIC DNA]</scope>
    <source>
        <strain evidence="2 3">ASV81</strain>
    </source>
</reference>
<evidence type="ECO:0000313" key="2">
    <source>
        <dbReference type="EMBL" id="MDQ4213718.1"/>
    </source>
</evidence>
<keyword evidence="3" id="KW-1185">Reference proteome</keyword>
<feature type="compositionally biased region" description="Basic and acidic residues" evidence="1">
    <location>
        <begin position="55"/>
        <end position="66"/>
    </location>
</feature>
<organism evidence="2 3">
    <name type="scientific">Microbacterium capsulatum</name>
    <dbReference type="NCBI Taxonomy" id="3041921"/>
    <lineage>
        <taxon>Bacteria</taxon>
        <taxon>Bacillati</taxon>
        <taxon>Actinomycetota</taxon>
        <taxon>Actinomycetes</taxon>
        <taxon>Micrococcales</taxon>
        <taxon>Microbacteriaceae</taxon>
        <taxon>Microbacterium</taxon>
    </lineage>
</organism>
<name>A0ABU0XF46_9MICO</name>
<dbReference type="InterPro" id="IPR018691">
    <property type="entry name" value="DUF2188"/>
</dbReference>
<dbReference type="Pfam" id="PF09954">
    <property type="entry name" value="DUF2188"/>
    <property type="match status" value="1"/>
</dbReference>
<evidence type="ECO:0000313" key="3">
    <source>
        <dbReference type="Proteomes" id="UP001230289"/>
    </source>
</evidence>
<evidence type="ECO:0000256" key="1">
    <source>
        <dbReference type="SAM" id="MobiDB-lite"/>
    </source>
</evidence>
<comment type="caution">
    <text evidence="2">The sequence shown here is derived from an EMBL/GenBank/DDBJ whole genome shotgun (WGS) entry which is preliminary data.</text>
</comment>
<sequence>MTNSNDRHVVPNPKGGWDVKAGDAQRASAHTDTQAKAQARARDIIGNAGGGEMLTHGRDGQIRAKDTIAPGNDPRNVKG</sequence>
<accession>A0ABU0XF46</accession>